<evidence type="ECO:0000256" key="2">
    <source>
        <dbReference type="ARBA" id="ARBA00022723"/>
    </source>
</evidence>
<dbReference type="RefSeq" id="WP_093951686.1">
    <property type="nucleotide sequence ID" value="NZ_NMUL01000039.1"/>
</dbReference>
<evidence type="ECO:0000313" key="7">
    <source>
        <dbReference type="EMBL" id="OXM62800.1"/>
    </source>
</evidence>
<comment type="caution">
    <text evidence="7">The sequence shown here is derived from an EMBL/GenBank/DDBJ whole genome shotgun (WGS) entry which is preliminary data.</text>
</comment>
<proteinExistence type="inferred from homology"/>
<dbReference type="PIRSF" id="PIRSF019543">
    <property type="entry name" value="Clavaminate_syn"/>
    <property type="match status" value="1"/>
</dbReference>
<feature type="binding site" evidence="5">
    <location>
        <position position="156"/>
    </location>
    <ligand>
        <name>Fe cation</name>
        <dbReference type="ChEBI" id="CHEBI:24875"/>
    </ligand>
</feature>
<evidence type="ECO:0000256" key="3">
    <source>
        <dbReference type="ARBA" id="ARBA00023002"/>
    </source>
</evidence>
<keyword evidence="3" id="KW-0560">Oxidoreductase</keyword>
<dbReference type="AlphaFoldDB" id="A0A229SVK9"/>
<comment type="similarity">
    <text evidence="1">Belongs to the clavaminate synthase family.</text>
</comment>
<evidence type="ECO:0000256" key="5">
    <source>
        <dbReference type="PIRSR" id="PIRSR019543-2"/>
    </source>
</evidence>
<protein>
    <submittedName>
        <fullName evidence="7">Taurine catabolism dioxygenase TauD</fullName>
    </submittedName>
</protein>
<dbReference type="Proteomes" id="UP000215199">
    <property type="component" value="Unassembled WGS sequence"/>
</dbReference>
<feature type="binding site" evidence="5">
    <location>
        <position position="154"/>
    </location>
    <ligand>
        <name>Fe cation</name>
        <dbReference type="ChEBI" id="CHEBI:24875"/>
    </ligand>
</feature>
<reference evidence="8" key="1">
    <citation type="submission" date="2017-07" db="EMBL/GenBank/DDBJ databases">
        <title>Comparative genome mining reveals phylogenetic distribution patterns of secondary metabolites in Amycolatopsis.</title>
        <authorList>
            <person name="Adamek M."/>
            <person name="Alanjary M."/>
            <person name="Sales-Ortells H."/>
            <person name="Goodfellow M."/>
            <person name="Bull A.T."/>
            <person name="Kalinowski J."/>
            <person name="Ziemert N."/>
        </authorList>
    </citation>
    <scope>NUCLEOTIDE SEQUENCE [LARGE SCALE GENOMIC DNA]</scope>
    <source>
        <strain evidence="8">H5</strain>
    </source>
</reference>
<dbReference type="SUPFAM" id="SSF51197">
    <property type="entry name" value="Clavaminate synthase-like"/>
    <property type="match status" value="1"/>
</dbReference>
<keyword evidence="7" id="KW-0223">Dioxygenase</keyword>
<accession>A0A229SVK9</accession>
<dbReference type="InterPro" id="IPR014503">
    <property type="entry name" value="Clavaminate_syn-like"/>
</dbReference>
<dbReference type="InterPro" id="IPR003819">
    <property type="entry name" value="TauD/TfdA-like"/>
</dbReference>
<organism evidence="7 8">
    <name type="scientific">Amycolatopsis vastitatis</name>
    <dbReference type="NCBI Taxonomy" id="1905142"/>
    <lineage>
        <taxon>Bacteria</taxon>
        <taxon>Bacillati</taxon>
        <taxon>Actinomycetota</taxon>
        <taxon>Actinomycetes</taxon>
        <taxon>Pseudonocardiales</taxon>
        <taxon>Pseudonocardiaceae</taxon>
        <taxon>Amycolatopsis</taxon>
    </lineage>
</organism>
<gene>
    <name evidence="7" type="ORF">CF165_34080</name>
</gene>
<dbReference type="Gene3D" id="3.60.130.10">
    <property type="entry name" value="Clavaminate synthase-like"/>
    <property type="match status" value="1"/>
</dbReference>
<dbReference type="Pfam" id="PF02668">
    <property type="entry name" value="TauD"/>
    <property type="match status" value="1"/>
</dbReference>
<keyword evidence="2 5" id="KW-0479">Metal-binding</keyword>
<dbReference type="OrthoDB" id="3872700at2"/>
<feature type="domain" description="TauD/TfdA-like" evidence="6">
    <location>
        <begin position="139"/>
        <end position="320"/>
    </location>
</feature>
<dbReference type="InterPro" id="IPR053447">
    <property type="entry name" value="Alpha-KG_dependent_hydroxylase"/>
</dbReference>
<name>A0A229SVK9_9PSEU</name>
<evidence type="ECO:0000256" key="1">
    <source>
        <dbReference type="ARBA" id="ARBA00008425"/>
    </source>
</evidence>
<evidence type="ECO:0000313" key="8">
    <source>
        <dbReference type="Proteomes" id="UP000215199"/>
    </source>
</evidence>
<keyword evidence="8" id="KW-1185">Reference proteome</keyword>
<keyword evidence="4 5" id="KW-0408">Iron</keyword>
<evidence type="ECO:0000256" key="4">
    <source>
        <dbReference type="ARBA" id="ARBA00023004"/>
    </source>
</evidence>
<dbReference type="NCBIfam" id="NF041363">
    <property type="entry name" value="GntD_guanitoxin"/>
    <property type="match status" value="1"/>
</dbReference>
<dbReference type="InterPro" id="IPR042098">
    <property type="entry name" value="TauD-like_sf"/>
</dbReference>
<dbReference type="GO" id="GO:0005506">
    <property type="term" value="F:iron ion binding"/>
    <property type="evidence" value="ECO:0007669"/>
    <property type="project" value="InterPro"/>
</dbReference>
<sequence length="342" mass="38252">MGAPAISAVPEYQLSEAEAHAISMLAKSLRESVAHPTSSAFYCEHWKELVALPPGLRVFFESVRRTESVGAFLVTGLPVDDHAIGPTPAHWSTPAGSSRTLEHEIILALCGLSLGEPFTWATLQSGRMVQDILPVRGDEHRQNGHGSTSLLEFHTEDGFHPDRCDYLLLYGLRNHDRVPTVVASVRDVRLSARDRKVLAAPRFHILPDDEHIRQLEIRNPAHPALRVMKRMRDVPEPVAVLFGDPAHPYLKVDRPFMRCAGDDPAAARALGHLMEELERVQRDVVVAPGVLLVVDNYVAVHGRRSFVSRYDGTDRWLKKLTVRRDLRRPVLSSRSAGEYVLY</sequence>
<dbReference type="GO" id="GO:0051213">
    <property type="term" value="F:dioxygenase activity"/>
    <property type="evidence" value="ECO:0007669"/>
    <property type="project" value="UniProtKB-KW"/>
</dbReference>
<dbReference type="EMBL" id="NMUL01000039">
    <property type="protein sequence ID" value="OXM62800.1"/>
    <property type="molecule type" value="Genomic_DNA"/>
</dbReference>
<evidence type="ECO:0000259" key="6">
    <source>
        <dbReference type="Pfam" id="PF02668"/>
    </source>
</evidence>